<name>A0AAD5LYF1_PARTN</name>
<protein>
    <submittedName>
        <fullName evidence="1">Uncharacterized protein</fullName>
    </submittedName>
</protein>
<accession>A0AAD5LYF1</accession>
<evidence type="ECO:0000313" key="1">
    <source>
        <dbReference type="EMBL" id="KAJ1348795.1"/>
    </source>
</evidence>
<dbReference type="EMBL" id="JAHQIW010000561">
    <property type="protein sequence ID" value="KAJ1348795.1"/>
    <property type="molecule type" value="Genomic_DNA"/>
</dbReference>
<gene>
    <name evidence="1" type="ORF">KIN20_004188</name>
</gene>
<comment type="caution">
    <text evidence="1">The sequence shown here is derived from an EMBL/GenBank/DDBJ whole genome shotgun (WGS) entry which is preliminary data.</text>
</comment>
<dbReference type="AlphaFoldDB" id="A0AAD5LYF1"/>
<keyword evidence="2" id="KW-1185">Reference proteome</keyword>
<organism evidence="1 2">
    <name type="scientific">Parelaphostrongylus tenuis</name>
    <name type="common">Meningeal worm</name>
    <dbReference type="NCBI Taxonomy" id="148309"/>
    <lineage>
        <taxon>Eukaryota</taxon>
        <taxon>Metazoa</taxon>
        <taxon>Ecdysozoa</taxon>
        <taxon>Nematoda</taxon>
        <taxon>Chromadorea</taxon>
        <taxon>Rhabditida</taxon>
        <taxon>Rhabditina</taxon>
        <taxon>Rhabditomorpha</taxon>
        <taxon>Strongyloidea</taxon>
        <taxon>Metastrongylidae</taxon>
        <taxon>Parelaphostrongylus</taxon>
    </lineage>
</organism>
<dbReference type="Proteomes" id="UP001196413">
    <property type="component" value="Unassembled WGS sequence"/>
</dbReference>
<reference evidence="1" key="1">
    <citation type="submission" date="2021-06" db="EMBL/GenBank/DDBJ databases">
        <title>Parelaphostrongylus tenuis whole genome reference sequence.</title>
        <authorList>
            <person name="Garwood T.J."/>
            <person name="Larsen P.A."/>
            <person name="Fountain-Jones N.M."/>
            <person name="Garbe J.R."/>
            <person name="Macchietto M.G."/>
            <person name="Kania S.A."/>
            <person name="Gerhold R.W."/>
            <person name="Richards J.E."/>
            <person name="Wolf T.M."/>
        </authorList>
    </citation>
    <scope>NUCLEOTIDE SEQUENCE</scope>
    <source>
        <strain evidence="1">MNPRO001-30</strain>
        <tissue evidence="1">Meninges</tissue>
    </source>
</reference>
<sequence length="142" mass="15760">MSAHDDALDVSLVSCGAAVRGALRRSRGQRFDRAHGSLNYPSLRGRANERTQMDRLRSNQQTARNVTTEVKGSYSNASALLSDLLADYDIRLRPGFGGEILFGRDVITAAPLSINTSDVIRCSYSIFWKNVLLEEAKRRLSK</sequence>
<evidence type="ECO:0000313" key="2">
    <source>
        <dbReference type="Proteomes" id="UP001196413"/>
    </source>
</evidence>
<proteinExistence type="predicted"/>